<accession>A0A6B1DC56</accession>
<evidence type="ECO:0000313" key="1">
    <source>
        <dbReference type="EMBL" id="MYC97169.1"/>
    </source>
</evidence>
<gene>
    <name evidence="1" type="ORF">F4X14_19610</name>
</gene>
<dbReference type="SUPFAM" id="SSF75005">
    <property type="entry name" value="Arabinanase/levansucrase/invertase"/>
    <property type="match status" value="1"/>
</dbReference>
<evidence type="ECO:0008006" key="2">
    <source>
        <dbReference type="Google" id="ProtNLM"/>
    </source>
</evidence>
<dbReference type="Gene3D" id="2.115.10.20">
    <property type="entry name" value="Glycosyl hydrolase domain, family 43"/>
    <property type="match status" value="1"/>
</dbReference>
<dbReference type="EMBL" id="VXMH01000106">
    <property type="protein sequence ID" value="MYC97169.1"/>
    <property type="molecule type" value="Genomic_DNA"/>
</dbReference>
<sequence>MKGKGEVTDQRALSIVPVEIGSRLEPMVDDFLIARLSGGAALRLNQPVPREVALVTDRPWEGNSCTSFAVFRDGDIYRMYYLGRQFVTTEAGLDEAPHPDFVCYAESSDGISWERPELGLIEFNGSSRNNIILSSEDSPCPVRAFAPFKDTNPAVAADARYKAWAVRIPRLDGAAPRPGHSAEVPDGLHALKSADGIRWTSMCDKPVIADGLLDSQNLAFWDSVRGAYRDYHRNEFRLERTGEEPYGAQIRAGAPGAGVRGSRYGRDLRTATSSDFVNWSEPDYVDYTQGRSDEIYNNAIVPYFRAPHIFVGFPTRYIDHGWSEAVEHLPELGERRLRAGVSERYGSALTDAMFMSSRDGNTFNMWQESFIRPGLRPQDSWVYGDAFPGWGIVTTPSPFDGAPDELSIYVSEGYWRGESMNLRRYTLRVDGFASVQAPLSGGELVTKPLIFAGNRLRVNFSASAAGSVQVEILRDQMNEPVAGFELNECVELLGDDLERVVRWSSGSDVSSLEGVPVRLRFVLRDADLYAFQFVKR</sequence>
<reference evidence="1" key="1">
    <citation type="submission" date="2019-09" db="EMBL/GenBank/DDBJ databases">
        <title>Characterisation of the sponge microbiome using genome-centric metagenomics.</title>
        <authorList>
            <person name="Engelberts J.P."/>
            <person name="Robbins S.J."/>
            <person name="De Goeij J.M."/>
            <person name="Aranda M."/>
            <person name="Bell S.C."/>
            <person name="Webster N.S."/>
        </authorList>
    </citation>
    <scope>NUCLEOTIDE SEQUENCE</scope>
    <source>
        <strain evidence="1">SB0661_bin_32</strain>
    </source>
</reference>
<organism evidence="1">
    <name type="scientific">Caldilineaceae bacterium SB0661_bin_32</name>
    <dbReference type="NCBI Taxonomy" id="2605255"/>
    <lineage>
        <taxon>Bacteria</taxon>
        <taxon>Bacillati</taxon>
        <taxon>Chloroflexota</taxon>
        <taxon>Caldilineae</taxon>
        <taxon>Caldilineales</taxon>
        <taxon>Caldilineaceae</taxon>
    </lineage>
</organism>
<dbReference type="InterPro" id="IPR023296">
    <property type="entry name" value="Glyco_hydro_beta-prop_sf"/>
</dbReference>
<name>A0A6B1DC56_9CHLR</name>
<proteinExistence type="predicted"/>
<dbReference type="AlphaFoldDB" id="A0A6B1DC56"/>
<protein>
    <recommendedName>
        <fullName evidence="2">Glycoside hydrolase family 32 protein</fullName>
    </recommendedName>
</protein>
<comment type="caution">
    <text evidence="1">The sequence shown here is derived from an EMBL/GenBank/DDBJ whole genome shotgun (WGS) entry which is preliminary data.</text>
</comment>